<evidence type="ECO:0000313" key="2">
    <source>
        <dbReference type="Proteomes" id="UP001500943"/>
    </source>
</evidence>
<comment type="caution">
    <text evidence="1">The sequence shown here is derived from an EMBL/GenBank/DDBJ whole genome shotgun (WGS) entry which is preliminary data.</text>
</comment>
<reference evidence="2" key="1">
    <citation type="journal article" date="2019" name="Int. J. Syst. Evol. Microbiol.">
        <title>The Global Catalogue of Microorganisms (GCM) 10K type strain sequencing project: providing services to taxonomists for standard genome sequencing and annotation.</title>
        <authorList>
            <consortium name="The Broad Institute Genomics Platform"/>
            <consortium name="The Broad Institute Genome Sequencing Center for Infectious Disease"/>
            <person name="Wu L."/>
            <person name="Ma J."/>
        </authorList>
    </citation>
    <scope>NUCLEOTIDE SEQUENCE [LARGE SCALE GENOMIC DNA]</scope>
    <source>
        <strain evidence="2">JCM 12762</strain>
    </source>
</reference>
<sequence length="84" mass="9336">MKSIPQGKPSLRLDVLITDAENFETVAVVLKCPTGRRQGLAGEEQLMIKSHSAHSQQRYDAVKDTYRVEDSFKAAPDGEGQRSF</sequence>
<gene>
    <name evidence="1" type="ORF">GCM10009655_24250</name>
</gene>
<organism evidence="1 2">
    <name type="scientific">Rhodoglobus aureus</name>
    <dbReference type="NCBI Taxonomy" id="191497"/>
    <lineage>
        <taxon>Bacteria</taxon>
        <taxon>Bacillati</taxon>
        <taxon>Actinomycetota</taxon>
        <taxon>Actinomycetes</taxon>
        <taxon>Micrococcales</taxon>
        <taxon>Microbacteriaceae</taxon>
        <taxon>Rhodoglobus</taxon>
    </lineage>
</organism>
<dbReference type="RefSeq" id="WP_343926207.1">
    <property type="nucleotide sequence ID" value="NZ_BAAAKW010000058.1"/>
</dbReference>
<dbReference type="Proteomes" id="UP001500943">
    <property type="component" value="Unassembled WGS sequence"/>
</dbReference>
<proteinExistence type="predicted"/>
<dbReference type="EMBL" id="BAAAKW010000058">
    <property type="protein sequence ID" value="GAA1224484.1"/>
    <property type="molecule type" value="Genomic_DNA"/>
</dbReference>
<keyword evidence="2" id="KW-1185">Reference proteome</keyword>
<evidence type="ECO:0000313" key="1">
    <source>
        <dbReference type="EMBL" id="GAA1224484.1"/>
    </source>
</evidence>
<protein>
    <submittedName>
        <fullName evidence="1">Uncharacterized protein</fullName>
    </submittedName>
</protein>
<accession>A0ABP4GGA3</accession>
<name>A0ABP4GGA3_9MICO</name>